<dbReference type="STRING" id="1093900.A0A507AW42"/>
<gene>
    <name evidence="2" type="ORF">E0L32_008162</name>
</gene>
<sequence length="396" mass="41778">MEVQNPRRILAVSLDESADHLSKFIKDLTGTLPEPSSAAPVQETEDSSSSSSSQPPPPSTDPAAAEAPADSAAAAAAAAEPSLAGTTHHLPLKTPYYTARVPVWLDLVPASSPADWASAFLAPEAAEVRAALGGLVVVVHLAAAEAAARSRELLTHAARLVEKGLGGWGWDGVGLAVVVLGGGGVQDEVVLEEWEDLCARGGLEMVRVGGMDDGARNEFGEKRLLMQECGYSEKTGIPRVLEALEANDWSAAPSFFGAGGEFDDDDDEEEADFGEFTGSLEDDDLEDMNFGIGKDDLAELRKAIWNAEQQESHASKPAGAAAESTEEGQAKEKETKEAGGGTGPDEEGEQVGDDDLQKLEGMMRKLQAVRDMSAGLPEDQRRRMAARAVGEVMRDL</sequence>
<feature type="region of interest" description="Disordered" evidence="1">
    <location>
        <begin position="25"/>
        <end position="80"/>
    </location>
</feature>
<feature type="region of interest" description="Disordered" evidence="1">
    <location>
        <begin position="309"/>
        <end position="381"/>
    </location>
</feature>
<dbReference type="PANTHER" id="PTHR28043">
    <property type="entry name" value="INCREASED RECOMBINATION CENTERS PROTEIN 6"/>
    <property type="match status" value="1"/>
</dbReference>
<dbReference type="GeneID" id="41975609"/>
<dbReference type="OrthoDB" id="10261384at2759"/>
<name>A0A507AW42_9PEZI</name>
<feature type="compositionally biased region" description="Low complexity" evidence="1">
    <location>
        <begin position="61"/>
        <end position="80"/>
    </location>
</feature>
<dbReference type="GO" id="GO:0030674">
    <property type="term" value="F:protein-macromolecule adaptor activity"/>
    <property type="evidence" value="ECO:0007669"/>
    <property type="project" value="TreeGrafter"/>
</dbReference>
<evidence type="ECO:0000256" key="1">
    <source>
        <dbReference type="SAM" id="MobiDB-lite"/>
    </source>
</evidence>
<proteinExistence type="predicted"/>
<evidence type="ECO:0000313" key="2">
    <source>
        <dbReference type="EMBL" id="TPX10956.1"/>
    </source>
</evidence>
<organism evidence="2 3">
    <name type="scientific">Thyridium curvatum</name>
    <dbReference type="NCBI Taxonomy" id="1093900"/>
    <lineage>
        <taxon>Eukaryota</taxon>
        <taxon>Fungi</taxon>
        <taxon>Dikarya</taxon>
        <taxon>Ascomycota</taxon>
        <taxon>Pezizomycotina</taxon>
        <taxon>Sordariomycetes</taxon>
        <taxon>Sordariomycetidae</taxon>
        <taxon>Thyridiales</taxon>
        <taxon>Thyridiaceae</taxon>
        <taxon>Thyridium</taxon>
    </lineage>
</organism>
<reference evidence="2 3" key="1">
    <citation type="submission" date="2019-06" db="EMBL/GenBank/DDBJ databases">
        <title>Draft genome sequence of the filamentous fungus Phialemoniopsis curvata isolated from diesel fuel.</title>
        <authorList>
            <person name="Varaljay V.A."/>
            <person name="Lyon W.J."/>
            <person name="Crouch A.L."/>
            <person name="Drake C.E."/>
            <person name="Hollomon J.M."/>
            <person name="Nadeau L.J."/>
            <person name="Nunn H.S."/>
            <person name="Stevenson B.S."/>
            <person name="Bojanowski C.L."/>
            <person name="Crookes-Goodson W.J."/>
        </authorList>
    </citation>
    <scope>NUCLEOTIDE SEQUENCE [LARGE SCALE GENOMIC DNA]</scope>
    <source>
        <strain evidence="2 3">D216</strain>
    </source>
</reference>
<dbReference type="AlphaFoldDB" id="A0A507AW42"/>
<dbReference type="Proteomes" id="UP000319257">
    <property type="component" value="Unassembled WGS sequence"/>
</dbReference>
<dbReference type="Gene3D" id="3.40.50.11960">
    <property type="match status" value="1"/>
</dbReference>
<evidence type="ECO:0008006" key="4">
    <source>
        <dbReference type="Google" id="ProtNLM"/>
    </source>
</evidence>
<dbReference type="Pfam" id="PF10199">
    <property type="entry name" value="Adaptin_binding"/>
    <property type="match status" value="1"/>
</dbReference>
<keyword evidence="3" id="KW-1185">Reference proteome</keyword>
<dbReference type="PANTHER" id="PTHR28043:SF1">
    <property type="entry name" value="INCREASED RECOMBINATION CENTERS PROTEIN 6"/>
    <property type="match status" value="1"/>
</dbReference>
<feature type="compositionally biased region" description="Basic and acidic residues" evidence="1">
    <location>
        <begin position="328"/>
        <end position="337"/>
    </location>
</feature>
<dbReference type="EMBL" id="SKBQ01000052">
    <property type="protein sequence ID" value="TPX10956.1"/>
    <property type="molecule type" value="Genomic_DNA"/>
</dbReference>
<protein>
    <recommendedName>
        <fullName evidence="4">Alpha and gamma adaptin binding protein p34</fullName>
    </recommendedName>
</protein>
<feature type="compositionally biased region" description="Acidic residues" evidence="1">
    <location>
        <begin position="344"/>
        <end position="354"/>
    </location>
</feature>
<evidence type="ECO:0000313" key="3">
    <source>
        <dbReference type="Proteomes" id="UP000319257"/>
    </source>
</evidence>
<accession>A0A507AW42</accession>
<dbReference type="InterPro" id="IPR034627">
    <property type="entry name" value="Irc6"/>
</dbReference>
<dbReference type="RefSeq" id="XP_030992667.1">
    <property type="nucleotide sequence ID" value="XM_031142985.1"/>
</dbReference>
<comment type="caution">
    <text evidence="2">The sequence shown here is derived from an EMBL/GenBank/DDBJ whole genome shotgun (WGS) entry which is preliminary data.</text>
</comment>
<dbReference type="GO" id="GO:0016192">
    <property type="term" value="P:vesicle-mediated transport"/>
    <property type="evidence" value="ECO:0007669"/>
    <property type="project" value="InterPro"/>
</dbReference>
<dbReference type="InParanoid" id="A0A507AW42"/>